<evidence type="ECO:0000256" key="2">
    <source>
        <dbReference type="ARBA" id="ARBA00005073"/>
    </source>
</evidence>
<feature type="domain" description="Amine oxidase" evidence="12">
    <location>
        <begin position="12"/>
        <end position="482"/>
    </location>
</feature>
<dbReference type="GO" id="GO:0004729">
    <property type="term" value="F:oxygen-dependent protoporphyrinogen oxidase activity"/>
    <property type="evidence" value="ECO:0007669"/>
    <property type="project" value="UniProtKB-UniRule"/>
</dbReference>
<evidence type="ECO:0000256" key="10">
    <source>
        <dbReference type="ARBA" id="ARBA00047554"/>
    </source>
</evidence>
<evidence type="ECO:0000313" key="14">
    <source>
        <dbReference type="Proteomes" id="UP000070544"/>
    </source>
</evidence>
<evidence type="ECO:0000256" key="4">
    <source>
        <dbReference type="ARBA" id="ARBA00012867"/>
    </source>
</evidence>
<keyword evidence="9 11" id="KW-0627">Porphyrin biosynthesis</keyword>
<comment type="subcellular location">
    <subcellularLocation>
        <location evidence="11">Mitochondrion inner membrane</location>
    </subcellularLocation>
</comment>
<dbReference type="InterPro" id="IPR002937">
    <property type="entry name" value="Amino_oxidase"/>
</dbReference>
<keyword evidence="14" id="KW-1185">Reference proteome</keyword>
<dbReference type="Proteomes" id="UP000070544">
    <property type="component" value="Unassembled WGS sequence"/>
</dbReference>
<protein>
    <recommendedName>
        <fullName evidence="4 11">Protoporphyrinogen oxidase</fullName>
        <ecNumber evidence="4 11">1.3.3.4</ecNumber>
    </recommendedName>
</protein>
<evidence type="ECO:0000259" key="12">
    <source>
        <dbReference type="Pfam" id="PF01593"/>
    </source>
</evidence>
<evidence type="ECO:0000256" key="6">
    <source>
        <dbReference type="ARBA" id="ARBA00022827"/>
    </source>
</evidence>
<dbReference type="SUPFAM" id="SSF51905">
    <property type="entry name" value="FAD/NAD(P)-binding domain"/>
    <property type="match status" value="1"/>
</dbReference>
<dbReference type="PANTHER" id="PTHR42923">
    <property type="entry name" value="PROTOPORPHYRINOGEN OXIDASE"/>
    <property type="match status" value="1"/>
</dbReference>
<evidence type="ECO:0000256" key="1">
    <source>
        <dbReference type="ARBA" id="ARBA00002600"/>
    </source>
</evidence>
<dbReference type="NCBIfam" id="TIGR00562">
    <property type="entry name" value="proto_IX_ox"/>
    <property type="match status" value="1"/>
</dbReference>
<dbReference type="PANTHER" id="PTHR42923:SF3">
    <property type="entry name" value="PROTOPORPHYRINOGEN OXIDASE"/>
    <property type="match status" value="1"/>
</dbReference>
<evidence type="ECO:0000256" key="8">
    <source>
        <dbReference type="ARBA" id="ARBA00023133"/>
    </source>
</evidence>
<evidence type="ECO:0000256" key="7">
    <source>
        <dbReference type="ARBA" id="ARBA00023002"/>
    </source>
</evidence>
<organism evidence="13 14">
    <name type="scientific">Gonapodya prolifera (strain JEL478)</name>
    <name type="common">Monoblepharis prolifera</name>
    <dbReference type="NCBI Taxonomy" id="1344416"/>
    <lineage>
        <taxon>Eukaryota</taxon>
        <taxon>Fungi</taxon>
        <taxon>Fungi incertae sedis</taxon>
        <taxon>Chytridiomycota</taxon>
        <taxon>Chytridiomycota incertae sedis</taxon>
        <taxon>Monoblepharidomycetes</taxon>
        <taxon>Monoblepharidales</taxon>
        <taxon>Gonapodyaceae</taxon>
        <taxon>Gonapodya</taxon>
    </lineage>
</organism>
<dbReference type="STRING" id="1344416.A0A139AE04"/>
<dbReference type="GO" id="GO:0006782">
    <property type="term" value="P:protoporphyrinogen IX biosynthetic process"/>
    <property type="evidence" value="ECO:0007669"/>
    <property type="project" value="UniProtKB-UniRule"/>
</dbReference>
<keyword evidence="6 11" id="KW-0274">FAD</keyword>
<dbReference type="Gene3D" id="3.50.50.60">
    <property type="entry name" value="FAD/NAD(P)-binding domain"/>
    <property type="match status" value="1"/>
</dbReference>
<keyword evidence="7 11" id="KW-0560">Oxidoreductase</keyword>
<keyword evidence="5 11" id="KW-0285">Flavoprotein</keyword>
<gene>
    <name evidence="13" type="ORF">M427DRAFT_135288</name>
</gene>
<dbReference type="InterPro" id="IPR036188">
    <property type="entry name" value="FAD/NAD-bd_sf"/>
</dbReference>
<evidence type="ECO:0000256" key="3">
    <source>
        <dbReference type="ARBA" id="ARBA00010551"/>
    </source>
</evidence>
<keyword evidence="8 11" id="KW-0350">Heme biosynthesis</keyword>
<dbReference type="Pfam" id="PF01593">
    <property type="entry name" value="Amino_oxidase"/>
    <property type="match status" value="1"/>
</dbReference>
<dbReference type="OrthoDB" id="438553at2759"/>
<dbReference type="EMBL" id="KQ965764">
    <property type="protein sequence ID" value="KXS15056.1"/>
    <property type="molecule type" value="Genomic_DNA"/>
</dbReference>
<reference evidence="13 14" key="1">
    <citation type="journal article" date="2015" name="Genome Biol. Evol.">
        <title>Phylogenomic analyses indicate that early fungi evolved digesting cell walls of algal ancestors of land plants.</title>
        <authorList>
            <person name="Chang Y."/>
            <person name="Wang S."/>
            <person name="Sekimoto S."/>
            <person name="Aerts A.L."/>
            <person name="Choi C."/>
            <person name="Clum A."/>
            <person name="LaButti K.M."/>
            <person name="Lindquist E.A."/>
            <person name="Yee Ngan C."/>
            <person name="Ohm R.A."/>
            <person name="Salamov A.A."/>
            <person name="Grigoriev I.V."/>
            <person name="Spatafora J.W."/>
            <person name="Berbee M.L."/>
        </authorList>
    </citation>
    <scope>NUCLEOTIDE SEQUENCE [LARGE SCALE GENOMIC DNA]</scope>
    <source>
        <strain evidence="13 14">JEL478</strain>
    </source>
</reference>
<dbReference type="OMA" id="EHNQAVQ"/>
<dbReference type="UniPathway" id="UPA00251">
    <property type="reaction ID" value="UER00324"/>
</dbReference>
<dbReference type="InterPro" id="IPR004572">
    <property type="entry name" value="Protoporphyrinogen_oxidase"/>
</dbReference>
<comment type="pathway">
    <text evidence="2 11">Porphyrin-containing compound metabolism; protoporphyrin-IX biosynthesis; protoporphyrin-IX from protoporphyrinogen-IX: step 1/1.</text>
</comment>
<comment type="similarity">
    <text evidence="3 11">Belongs to the protoporphyrinogen/coproporphyrinogen oxidase family. Protoporphyrinogen oxidase subfamily.</text>
</comment>
<evidence type="ECO:0000256" key="11">
    <source>
        <dbReference type="RuleBase" id="RU367069"/>
    </source>
</evidence>
<comment type="catalytic activity">
    <reaction evidence="10 11">
        <text>protoporphyrinogen IX + 3 O2 = protoporphyrin IX + 3 H2O2</text>
        <dbReference type="Rhea" id="RHEA:25576"/>
        <dbReference type="ChEBI" id="CHEBI:15379"/>
        <dbReference type="ChEBI" id="CHEBI:16240"/>
        <dbReference type="ChEBI" id="CHEBI:57306"/>
        <dbReference type="ChEBI" id="CHEBI:57307"/>
        <dbReference type="EC" id="1.3.3.4"/>
    </reaction>
</comment>
<sequence>MPPSVAILGGGIAGLSTAWHLQKLLPAKIPITLFEQSSHFGGWMESELVTRDGRRVLFEGGPRTLRIVGEPGKAMLELVHSLGLASSLKSVPKTSPAARNRYIYRGGQIHLLNPTPFNLLFSRSPVYAGILRGGVREAFVRRNSADDESVWNFFARRFDPRMADTLASAICHGVFAGNSKEMSMRSSFGSMWAAEQRSGSLVRDTMKGVITRSEDQAQLSNRWSSHETASFQKRLQQEASVVCFDQGMGRFPAAIVQDLRKASNVSLLGNQEVTKLELQEGPFSTIIHTKGNQPSSFSHVVSALPSTQLSRLLPTLANLSHIPYTTVAVVNLAFPSNVLPIRGFGYLVPGPELDATGGVLGCIFDSESHGDLEITRCTIMAGGWAFSKYFGDPTTADHDAILETALRAMRDQLGVTVQPLSSRILIQRDCIPQLLVGHHKKVSDVQDKLQEFQGHVQAIGAWITGVSVNDGVLAGRTAAEQVARSMNIEL</sequence>
<evidence type="ECO:0000256" key="9">
    <source>
        <dbReference type="ARBA" id="ARBA00023244"/>
    </source>
</evidence>
<name>A0A139AE04_GONPJ</name>
<comment type="cofactor">
    <cofactor evidence="11">
        <name>FAD</name>
        <dbReference type="ChEBI" id="CHEBI:57692"/>
    </cofactor>
    <text evidence="11">Binds 1 FAD per subunit.</text>
</comment>
<dbReference type="GO" id="GO:0005743">
    <property type="term" value="C:mitochondrial inner membrane"/>
    <property type="evidence" value="ECO:0007669"/>
    <property type="project" value="UniProtKB-SubCell"/>
</dbReference>
<comment type="function">
    <text evidence="1 11">Catalyzes the 6-electron oxidation of protoporphyrinogen-IX to form protoporphyrin-IX.</text>
</comment>
<dbReference type="AlphaFoldDB" id="A0A139AE04"/>
<evidence type="ECO:0000256" key="5">
    <source>
        <dbReference type="ARBA" id="ARBA00022630"/>
    </source>
</evidence>
<accession>A0A139AE04</accession>
<evidence type="ECO:0000313" key="13">
    <source>
        <dbReference type="EMBL" id="KXS15056.1"/>
    </source>
</evidence>
<dbReference type="InterPro" id="IPR050464">
    <property type="entry name" value="Zeta_carotene_desat/Oxidored"/>
</dbReference>
<dbReference type="EC" id="1.3.3.4" evidence="4 11"/>
<dbReference type="SUPFAM" id="SSF54373">
    <property type="entry name" value="FAD-linked reductases, C-terminal domain"/>
    <property type="match status" value="1"/>
</dbReference>
<proteinExistence type="inferred from homology"/>